<gene>
    <name evidence="2" type="ORF">FA046_05225</name>
</gene>
<dbReference type="EMBL" id="SWBP01000001">
    <property type="protein sequence ID" value="TKC01081.1"/>
    <property type="molecule type" value="Genomic_DNA"/>
</dbReference>
<comment type="caution">
    <text evidence="2">The sequence shown here is derived from an EMBL/GenBank/DDBJ whole genome shotgun (WGS) entry which is preliminary data.</text>
</comment>
<sequence>MTHSPKMPSVKVSGIFNRSNLYQVISSYFNFPHLFLSRKLFLIFLLFFCITQNADSQVCGTSGIDGPQNAVPPVNTYFPLGSTASLVAGSKTLTLLAVPPNDPNYNLSYGVTPIKSGDLILIIQMQDATFDYTNSNVYGSGLATFGADGLGGTGYTGLGTSGKFEYVVATSNVPLTGGVLTFRGAGAGSGAVNTYTNADFTATRGQRRFQVVRVPQYSNLILNSTITTPPYNGSVGGLIAFDVAGTMQFNGFIVDASERGFRGGYGPVATSGTNTNSVYAALSSSTRSVGKGEGIAGTPRYMWDGFNQVDNLAEGLPGGSYGRGAPANAGGAGNDHNAGGGGGGNGGFGGVGGRGWQGGGGNLSPLTSAGRPGSSIPADVSRLIMGGGGGGGDANNATSGVKGGVGGGIILINVEKIDGVGVIKSNGGVGQAGAFGSSPDGAGGGGAGGSIFVRSLAASPTANLTLEAKGGNGGNTKNDAGNEHGPGGGGGGGQIYTQVPSATILSDAQKGIAGKANNGAGITHGAANGFDGNVTSFITSDLPSYLQGGGSICYPILDVTLTELNAGAAGARAAGTTATYKLRVTNNIGGGNAGDVNVGFLMPYGFSLSTISATLSGDVAGPTSPAFTVGATGNITLGSYNISPGDYVEFTILVNIASNIPSGIYHASAQASYLDPTRTSVNPVRKITANDNPFAGSNTNYETGGISDVPGTNYNGELVTKSAEDVYINALAATDCNAVVNGDFSSGSLNQYGAPSYFGSWGVVNPATDKVNVVQQYVIFGPKGALIRNNGSDHFSLQQTVNSIKPSSNYTLTFSYSQLITLGCGSNATSKMQVEILDGTTNAVIVPATEFNANSYTPLIGNINFTTLASTNSVILKIIDPGSPNPACGVFIDNITITSPLSITTTKNNVSCKNLSDGSIVITSLANAAPPYKVSYSSDGGATYSTQINSGVITGSDTPISFTGLAAGNYIVKISDQNGCITTRNITINEPNILTLTGINTSILCYAGTSTVTLTAGGGTAPYQYSIDGTNFQGLNTFPDLIQGSYTFTVVDANSCSTTFPITITQPVALTLTGTNTSILCHGGASTVTLSASGGTGSLQYSLDGIVFQASNIFNGVLAGPQTFTVKDGNECIKTLLIDIAEPSLLTLAGANNDILCHGATADVTLTAVGGTGAYEYSKDGITFQTSNIFNVAAGSHTFTVKDANGCLTTFSTSLTEPAALTLTGTNAAILCNGGTTTVTLTASAGTGTYQYSKDGTTFQASNVFAGILAGAQTFTVKDANSCIKTFPISITEPSLLSLTATNTAILCNGGTATVTLSASGGTSTYQYSKDGVTYQSSNTFASQIAGSYTFYVKDFNNCIQTKTLIITEPAVLAVAETHQNINCFGDATGSIDVTISGGTLPYTFTWTNGETALDQSNLAAGTYTLNVTDANSCTISKTIIITQPPVISIAMSRVNVKCYGEATGGINVTLTGGTAPYTFEWNNGAITEDLNNVTAGNYSVTVTDSNGCLGFASLSITQPAAALTLTETHINNTCFAANAGSIDLSVSGGVSPYLYSWSSGQTIQDIASLAPGNYTVTVTDANSCTSTKTITITPLTPFTLSSSKIDVICNGAATGEINLNLSGGTLPYTIIWSNGATTANLQNLVAGTYSYTATDNNGCVINNSVTIIQPSALTFVGVNTSILCAGGTSNVTLTTSGGTGIYQYSKDGITFQSSNVYTDLLAGDYTFTVKDANNCIKTFSITISEPTLLTLTGSNTNILCFGETSSVTLTASGGTGAYQYSKDGITFQSSNSFSSLTAGTYTFSVKDANNCTKTFLITISEPTLLTLTGSNTNILCFGETSSVTLTASGGTGAYQYSKDGITFQSSNSFSGLTAGTYTFTVKDVNDCVKTFTTTIAEPTLLTLTGSNTAIQCNAGVSTVTLTSTGGSGTNLFSKDGINYQSSNQFNTLTAGAYTFYVKDVNGCQVTFPLTITEPAALTLSISTKTDATCNATSTGSVTAGAINNAVGTITYSWKNSANVVVGTTATVNNQPADTYTLTITDNCFTRTNTVSIAEPAALTLATSTKTDATCNATSTGSVTAGAVNNVVGTVTYSWKNSANVEVGTTETITNLLAGVYTLTISDNCFTRTNTVTITEPAALTLGTSTKTDATCNATSTGSVTAGEINNSVGTVTYSWKNSSNVEIGTTATVNNLPAGVYTLTVTDDCFTRTNTVTISEPAALTLAISTKTDATCNTTSTGSVTAGAVNNAVGVLTYSWKNSVNVEVGTTATVNNLPADTYTLTVTDNCFTRTNTVTISEPAALTLATSTKTDATCNATSTGSVTAGTVNNAVGVLTYSWKNSANVEVGTTVTVNNLPADTYTLTVTDDCFTRTNTVTIAEPAALTLAPSTKTDATCNATSTGSVTAGAINNAVGTVTYSWKNSVNVVIGTTATVNNLPADTYTLTVTDDCFTRTNTVTIAEPAALTLAPSTKTDATCNATSTGSVTAGVVNNAVGTLTYSWKNSVNVVIGTTATVNNLPADTYTLTVTDDCFTRTNTVTIAEPAALTLAISTKTDATCNATSTGSVTAGAVNNAVGTITYIWKNSANVEVGTTATI</sequence>
<feature type="compositionally biased region" description="Gly residues" evidence="1">
    <location>
        <begin position="484"/>
        <end position="493"/>
    </location>
</feature>
<feature type="non-terminal residue" evidence="2">
    <location>
        <position position="2595"/>
    </location>
</feature>
<proteinExistence type="predicted"/>
<feature type="region of interest" description="Disordered" evidence="1">
    <location>
        <begin position="467"/>
        <end position="493"/>
    </location>
</feature>
<organism evidence="2 3">
    <name type="scientific">Pedobacter cryophilus</name>
    <dbReference type="NCBI Taxonomy" id="2571271"/>
    <lineage>
        <taxon>Bacteria</taxon>
        <taxon>Pseudomonadati</taxon>
        <taxon>Bacteroidota</taxon>
        <taxon>Sphingobacteriia</taxon>
        <taxon>Sphingobacteriales</taxon>
        <taxon>Sphingobacteriaceae</taxon>
        <taxon>Pedobacter</taxon>
    </lineage>
</organism>
<reference evidence="2 3" key="1">
    <citation type="submission" date="2019-04" db="EMBL/GenBank/DDBJ databases">
        <title>Pedobacter sp. AR-3-17 sp. nov., isolated from Arctic soil.</title>
        <authorList>
            <person name="Dahal R.H."/>
            <person name="Kim D.-U."/>
        </authorList>
    </citation>
    <scope>NUCLEOTIDE SEQUENCE [LARGE SCALE GENOMIC DNA]</scope>
    <source>
        <strain evidence="2 3">AR-3-17</strain>
    </source>
</reference>
<dbReference type="Gene3D" id="2.60.40.740">
    <property type="match status" value="4"/>
</dbReference>
<dbReference type="Pfam" id="PF13573">
    <property type="entry name" value="SprB"/>
    <property type="match status" value="4"/>
</dbReference>
<name>A0A4V5P0F5_9SPHI</name>
<evidence type="ECO:0000313" key="3">
    <source>
        <dbReference type="Proteomes" id="UP000308181"/>
    </source>
</evidence>
<keyword evidence="3" id="KW-1185">Reference proteome</keyword>
<evidence type="ECO:0000256" key="1">
    <source>
        <dbReference type="SAM" id="MobiDB-lite"/>
    </source>
</evidence>
<dbReference type="Proteomes" id="UP000308181">
    <property type="component" value="Unassembled WGS sequence"/>
</dbReference>
<protein>
    <submittedName>
        <fullName evidence="2">Uncharacterized protein</fullName>
    </submittedName>
</protein>
<evidence type="ECO:0000313" key="2">
    <source>
        <dbReference type="EMBL" id="TKC01081.1"/>
    </source>
</evidence>
<dbReference type="InterPro" id="IPR025667">
    <property type="entry name" value="SprB_repeat"/>
</dbReference>
<accession>A0A4V5P0F5</accession>